<sequence>MHQNPAYAWFASGRRHCCTSLRGRCGAAQSSCTSVGTAAAMAAAAMEAAGIGGGGAAAAGSVASGAARPGARAALACATLYAGPCRDDMTDADVKRHPAAGD</sequence>
<evidence type="ECO:0000313" key="1">
    <source>
        <dbReference type="EMBL" id="GLC53483.1"/>
    </source>
</evidence>
<protein>
    <submittedName>
        <fullName evidence="1">Uncharacterized protein</fullName>
    </submittedName>
</protein>
<accession>A0A9W6BKE3</accession>
<dbReference type="Proteomes" id="UP001165080">
    <property type="component" value="Unassembled WGS sequence"/>
</dbReference>
<gene>
    <name evidence="1" type="primary">PLEST006986</name>
    <name evidence="1" type="ORF">PLESTB_000754600</name>
</gene>
<dbReference type="AlphaFoldDB" id="A0A9W6BKE3"/>
<dbReference type="EMBL" id="BRXU01000008">
    <property type="protein sequence ID" value="GLC53483.1"/>
    <property type="molecule type" value="Genomic_DNA"/>
</dbReference>
<organism evidence="1 2">
    <name type="scientific">Pleodorina starrii</name>
    <dbReference type="NCBI Taxonomy" id="330485"/>
    <lineage>
        <taxon>Eukaryota</taxon>
        <taxon>Viridiplantae</taxon>
        <taxon>Chlorophyta</taxon>
        <taxon>core chlorophytes</taxon>
        <taxon>Chlorophyceae</taxon>
        <taxon>CS clade</taxon>
        <taxon>Chlamydomonadales</taxon>
        <taxon>Volvocaceae</taxon>
        <taxon>Pleodorina</taxon>
    </lineage>
</organism>
<keyword evidence="2" id="KW-1185">Reference proteome</keyword>
<evidence type="ECO:0000313" key="2">
    <source>
        <dbReference type="Proteomes" id="UP001165080"/>
    </source>
</evidence>
<comment type="caution">
    <text evidence="1">The sequence shown here is derived from an EMBL/GenBank/DDBJ whole genome shotgun (WGS) entry which is preliminary data.</text>
</comment>
<proteinExistence type="predicted"/>
<reference evidence="1 2" key="1">
    <citation type="journal article" date="2023" name="Commun. Biol.">
        <title>Reorganization of the ancestral sex-determining regions during the evolution of trioecy in Pleodorina starrii.</title>
        <authorList>
            <person name="Takahashi K."/>
            <person name="Suzuki S."/>
            <person name="Kawai-Toyooka H."/>
            <person name="Yamamoto K."/>
            <person name="Hamaji T."/>
            <person name="Ootsuki R."/>
            <person name="Yamaguchi H."/>
            <person name="Kawachi M."/>
            <person name="Higashiyama T."/>
            <person name="Nozaki H."/>
        </authorList>
    </citation>
    <scope>NUCLEOTIDE SEQUENCE [LARGE SCALE GENOMIC DNA]</scope>
    <source>
        <strain evidence="1 2">NIES-4479</strain>
    </source>
</reference>
<name>A0A9W6BKE3_9CHLO</name>